<evidence type="ECO:0000256" key="4">
    <source>
        <dbReference type="ARBA" id="ARBA00022801"/>
    </source>
</evidence>
<evidence type="ECO:0000256" key="2">
    <source>
        <dbReference type="ARBA" id="ARBA00001946"/>
    </source>
</evidence>
<organism evidence="8 9">
    <name type="scientific">Chondromyces apiculatus DSM 436</name>
    <dbReference type="NCBI Taxonomy" id="1192034"/>
    <lineage>
        <taxon>Bacteria</taxon>
        <taxon>Pseudomonadati</taxon>
        <taxon>Myxococcota</taxon>
        <taxon>Polyangia</taxon>
        <taxon>Polyangiales</taxon>
        <taxon>Polyangiaceae</taxon>
        <taxon>Chondromyces</taxon>
    </lineage>
</organism>
<keyword evidence="9" id="KW-1185">Reference proteome</keyword>
<gene>
    <name evidence="8" type="ORF">CAP_6947</name>
</gene>
<dbReference type="Gene3D" id="3.90.79.10">
    <property type="entry name" value="Nucleoside Triphosphate Pyrophosphohydrolase"/>
    <property type="match status" value="1"/>
</dbReference>
<dbReference type="OrthoDB" id="9788263at2"/>
<keyword evidence="3" id="KW-0479">Metal-binding</keyword>
<dbReference type="STRING" id="1192034.CAP_6947"/>
<dbReference type="SUPFAM" id="SSF55811">
    <property type="entry name" value="Nudix"/>
    <property type="match status" value="1"/>
</dbReference>
<evidence type="ECO:0000313" key="9">
    <source>
        <dbReference type="Proteomes" id="UP000019678"/>
    </source>
</evidence>
<evidence type="ECO:0000256" key="6">
    <source>
        <dbReference type="ARBA" id="ARBA00023211"/>
    </source>
</evidence>
<evidence type="ECO:0000256" key="1">
    <source>
        <dbReference type="ARBA" id="ARBA00001936"/>
    </source>
</evidence>
<dbReference type="PANTHER" id="PTHR12318">
    <property type="entry name" value="TESTOSTERONE-REGULATED PROTEIN RP2"/>
    <property type="match status" value="1"/>
</dbReference>
<reference evidence="8 9" key="1">
    <citation type="submission" date="2013-05" db="EMBL/GenBank/DDBJ databases">
        <title>Genome assembly of Chondromyces apiculatus DSM 436.</title>
        <authorList>
            <person name="Sharma G."/>
            <person name="Khatri I."/>
            <person name="Kaur C."/>
            <person name="Mayilraj S."/>
            <person name="Subramanian S."/>
        </authorList>
    </citation>
    <scope>NUCLEOTIDE SEQUENCE [LARGE SCALE GENOMIC DNA]</scope>
    <source>
        <strain evidence="8 9">DSM 436</strain>
    </source>
</reference>
<dbReference type="Proteomes" id="UP000019678">
    <property type="component" value="Unassembled WGS sequence"/>
</dbReference>
<dbReference type="InterPro" id="IPR039121">
    <property type="entry name" value="NUDT19"/>
</dbReference>
<keyword evidence="6" id="KW-0464">Manganese</keyword>
<dbReference type="EMBL" id="ASRX01000006">
    <property type="protein sequence ID" value="EYF07925.1"/>
    <property type="molecule type" value="Genomic_DNA"/>
</dbReference>
<feature type="region of interest" description="Disordered" evidence="7">
    <location>
        <begin position="216"/>
        <end position="252"/>
    </location>
</feature>
<keyword evidence="4 8" id="KW-0378">Hydrolase</keyword>
<dbReference type="GO" id="GO:0046872">
    <property type="term" value="F:metal ion binding"/>
    <property type="evidence" value="ECO:0007669"/>
    <property type="project" value="UniProtKB-KW"/>
</dbReference>
<evidence type="ECO:0000256" key="7">
    <source>
        <dbReference type="SAM" id="MobiDB-lite"/>
    </source>
</evidence>
<keyword evidence="5" id="KW-0460">Magnesium</keyword>
<accession>A0A017TGI1</accession>
<evidence type="ECO:0000313" key="8">
    <source>
        <dbReference type="EMBL" id="EYF07925.1"/>
    </source>
</evidence>
<proteinExistence type="predicted"/>
<protein>
    <submittedName>
        <fullName evidence="8">NUDIX hydrolase</fullName>
    </submittedName>
</protein>
<dbReference type="RefSeq" id="WP_156040502.1">
    <property type="nucleotide sequence ID" value="NZ_ASRX01000006.1"/>
</dbReference>
<sequence length="252" mass="27156">MQRHARSAFLGGAVVFPGGKVDPGDGGEHWAVRTAALPARIEEFASERATARALGVAACREALEEGAILPVDGPLPDAEVVGIQREFLAGTPLEACLGRRGLRLDLSALVPFSRWVTPEAEARRFDARFFLLALPAGQVGRHDDHETTMSFWAAPADVLERATRGEIFLAPPTSRALEHLSEVSDLRGAFALAAQQCLAPICPRFVAGEPSYLALPGDPSHEIRERRSAGPTRYVLREGRFISEDPPPPGNP</sequence>
<evidence type="ECO:0000256" key="3">
    <source>
        <dbReference type="ARBA" id="ARBA00022723"/>
    </source>
</evidence>
<dbReference type="InterPro" id="IPR015797">
    <property type="entry name" value="NUDIX_hydrolase-like_dom_sf"/>
</dbReference>
<dbReference type="GO" id="GO:0016818">
    <property type="term" value="F:hydrolase activity, acting on acid anhydrides, in phosphorus-containing anhydrides"/>
    <property type="evidence" value="ECO:0007669"/>
    <property type="project" value="InterPro"/>
</dbReference>
<comment type="cofactor">
    <cofactor evidence="1">
        <name>Mn(2+)</name>
        <dbReference type="ChEBI" id="CHEBI:29035"/>
    </cofactor>
</comment>
<dbReference type="eggNOG" id="COG0494">
    <property type="taxonomic scope" value="Bacteria"/>
</dbReference>
<comment type="cofactor">
    <cofactor evidence="2">
        <name>Mg(2+)</name>
        <dbReference type="ChEBI" id="CHEBI:18420"/>
    </cofactor>
</comment>
<evidence type="ECO:0000256" key="5">
    <source>
        <dbReference type="ARBA" id="ARBA00022842"/>
    </source>
</evidence>
<feature type="compositionally biased region" description="Basic and acidic residues" evidence="7">
    <location>
        <begin position="219"/>
        <end position="228"/>
    </location>
</feature>
<dbReference type="AlphaFoldDB" id="A0A017TGI1"/>
<dbReference type="CDD" id="cd18870">
    <property type="entry name" value="NUDIX_AcylCoAdiphos_Nudt19"/>
    <property type="match status" value="1"/>
</dbReference>
<comment type="caution">
    <text evidence="8">The sequence shown here is derived from an EMBL/GenBank/DDBJ whole genome shotgun (WGS) entry which is preliminary data.</text>
</comment>
<name>A0A017TGI1_9BACT</name>
<dbReference type="PANTHER" id="PTHR12318:SF0">
    <property type="entry name" value="ACYL-COENZYME A DIPHOSPHATASE NUDT19"/>
    <property type="match status" value="1"/>
</dbReference>